<evidence type="ECO:0000256" key="1">
    <source>
        <dbReference type="ARBA" id="ARBA00009477"/>
    </source>
</evidence>
<dbReference type="PANTHER" id="PTHR30469">
    <property type="entry name" value="MULTIDRUG RESISTANCE PROTEIN MDTA"/>
    <property type="match status" value="1"/>
</dbReference>
<dbReference type="InterPro" id="IPR006143">
    <property type="entry name" value="RND_pump_MFP"/>
</dbReference>
<dbReference type="Gene3D" id="2.40.50.100">
    <property type="match status" value="1"/>
</dbReference>
<dbReference type="GO" id="GO:0015562">
    <property type="term" value="F:efflux transmembrane transporter activity"/>
    <property type="evidence" value="ECO:0007669"/>
    <property type="project" value="TreeGrafter"/>
</dbReference>
<evidence type="ECO:0000256" key="2">
    <source>
        <dbReference type="SAM" id="Coils"/>
    </source>
</evidence>
<accession>A0A0H5DR41</accession>
<comment type="similarity">
    <text evidence="1">Belongs to the membrane fusion protein (MFP) (TC 8.A.1) family.</text>
</comment>
<keyword evidence="2" id="KW-0175">Coiled coil</keyword>
<dbReference type="PANTHER" id="PTHR30469:SF15">
    <property type="entry name" value="HLYD FAMILY OF SECRETION PROTEINS"/>
    <property type="match status" value="1"/>
</dbReference>
<reference evidence="5" key="1">
    <citation type="submission" date="2015-06" db="EMBL/GenBank/DDBJ databases">
        <authorList>
            <person name="Bertelli C."/>
        </authorList>
    </citation>
    <scope>NUCLEOTIDE SEQUENCE [LARGE SCALE GENOMIC DNA]</scope>
    <source>
        <strain evidence="5">CRIB-30</strain>
    </source>
</reference>
<dbReference type="Gene3D" id="1.10.287.470">
    <property type="entry name" value="Helix hairpin bin"/>
    <property type="match status" value="1"/>
</dbReference>
<name>A0A0H5DR41_9BACT</name>
<dbReference type="GO" id="GO:1990281">
    <property type="term" value="C:efflux pump complex"/>
    <property type="evidence" value="ECO:0007669"/>
    <property type="project" value="TreeGrafter"/>
</dbReference>
<gene>
    <name evidence="4" type="ORF">ELAC_1273</name>
</gene>
<keyword evidence="5" id="KW-1185">Reference proteome</keyword>
<evidence type="ECO:0000313" key="5">
    <source>
        <dbReference type="Proteomes" id="UP000220251"/>
    </source>
</evidence>
<feature type="domain" description="Multidrug resistance protein MdtA-like barrel-sandwich hybrid" evidence="3">
    <location>
        <begin position="62"/>
        <end position="201"/>
    </location>
</feature>
<dbReference type="InterPro" id="IPR058625">
    <property type="entry name" value="MdtA-like_BSH"/>
</dbReference>
<dbReference type="Gene3D" id="2.40.30.170">
    <property type="match status" value="1"/>
</dbReference>
<proteinExistence type="inferred from homology"/>
<dbReference type="Pfam" id="PF25917">
    <property type="entry name" value="BSH_RND"/>
    <property type="match status" value="1"/>
</dbReference>
<sequence length="302" mass="33533">MMQIFKNPSLYLSALGFVSVLILMNILGKQPPPQPPTREPAANPYYHAIAASGIIESADRNISIGVPTSGIATNVYVLVGDPVEEDAPLFQIDPRELEAELIELKAKRDVAKAQEVRIESQLAKLQRIEDKRAISQEDLDTRANDLKVAKAQVEAAEAALQKTLLLLNRMTVRAPKKGIILQSNIRKGEYVLAGTTTPAMILGDVSQLQVRIDIDEQNASHYRDGLPAFAFLKNDPSVRIPLNFLRVEPYVIPKKSLTGASEERVDTRVLQVIYTIVKDPENRLFVGQQVDVFIELESETKK</sequence>
<protein>
    <submittedName>
        <fullName evidence="4">HlyD family secretion protein</fullName>
    </submittedName>
</protein>
<dbReference type="SUPFAM" id="SSF111369">
    <property type="entry name" value="HlyD-like secretion proteins"/>
    <property type="match status" value="1"/>
</dbReference>
<dbReference type="NCBIfam" id="TIGR01730">
    <property type="entry name" value="RND_mfp"/>
    <property type="match status" value="1"/>
</dbReference>
<dbReference type="Proteomes" id="UP000220251">
    <property type="component" value="Unassembled WGS sequence"/>
</dbReference>
<organism evidence="4 5">
    <name type="scientific">Estrella lausannensis</name>
    <dbReference type="NCBI Taxonomy" id="483423"/>
    <lineage>
        <taxon>Bacteria</taxon>
        <taxon>Pseudomonadati</taxon>
        <taxon>Chlamydiota</taxon>
        <taxon>Chlamydiia</taxon>
        <taxon>Parachlamydiales</taxon>
        <taxon>Candidatus Criblamydiaceae</taxon>
        <taxon>Estrella</taxon>
    </lineage>
</organism>
<dbReference type="OrthoDB" id="9785187at2"/>
<dbReference type="AlphaFoldDB" id="A0A0H5DR41"/>
<dbReference type="EMBL" id="CWGJ01000014">
    <property type="protein sequence ID" value="CRX38613.1"/>
    <property type="molecule type" value="Genomic_DNA"/>
</dbReference>
<feature type="coiled-coil region" evidence="2">
    <location>
        <begin position="111"/>
        <end position="166"/>
    </location>
</feature>
<evidence type="ECO:0000313" key="4">
    <source>
        <dbReference type="EMBL" id="CRX38613.1"/>
    </source>
</evidence>
<dbReference type="RefSeq" id="WP_098038477.1">
    <property type="nucleotide sequence ID" value="NZ_CWGJ01000014.1"/>
</dbReference>
<evidence type="ECO:0000259" key="3">
    <source>
        <dbReference type="Pfam" id="PF25917"/>
    </source>
</evidence>